<comment type="caution">
    <text evidence="1">The sequence shown here is derived from an EMBL/GenBank/DDBJ whole genome shotgun (WGS) entry which is preliminary data.</text>
</comment>
<organism evidence="1 2">
    <name type="scientific">Leptothoe spongobia TAU-MAC 1115</name>
    <dbReference type="NCBI Taxonomy" id="1967444"/>
    <lineage>
        <taxon>Bacteria</taxon>
        <taxon>Bacillati</taxon>
        <taxon>Cyanobacteriota</taxon>
        <taxon>Cyanophyceae</taxon>
        <taxon>Nodosilineales</taxon>
        <taxon>Cymatolegaceae</taxon>
        <taxon>Leptothoe</taxon>
        <taxon>Leptothoe spongobia</taxon>
    </lineage>
</organism>
<reference evidence="1" key="2">
    <citation type="journal article" date="2021" name="Mar. Drugs">
        <title>Genome Reduction and Secondary Metabolism of the Marine Sponge-Associated Cyanobacterium Leptothoe.</title>
        <authorList>
            <person name="Konstantinou D."/>
            <person name="Popin R.V."/>
            <person name="Fewer D.P."/>
            <person name="Sivonen K."/>
            <person name="Gkelis S."/>
        </authorList>
    </citation>
    <scope>NUCLEOTIDE SEQUENCE</scope>
    <source>
        <strain evidence="1">TAU-MAC 1115</strain>
    </source>
</reference>
<reference evidence="1" key="1">
    <citation type="submission" date="2020-11" db="EMBL/GenBank/DDBJ databases">
        <authorList>
            <person name="Konstantinou D."/>
            <person name="Gkelis S."/>
            <person name="Popin R."/>
            <person name="Fewer D."/>
            <person name="Sivonen K."/>
        </authorList>
    </citation>
    <scope>NUCLEOTIDE SEQUENCE</scope>
    <source>
        <strain evidence="1">TAU-MAC 1115</strain>
    </source>
</reference>
<gene>
    <name evidence="1" type="ORF">IXB50_16710</name>
</gene>
<dbReference type="RefSeq" id="WP_215610127.1">
    <property type="nucleotide sequence ID" value="NZ_JADOES010000037.1"/>
</dbReference>
<name>A0A947GL63_9CYAN</name>
<evidence type="ECO:0000313" key="1">
    <source>
        <dbReference type="EMBL" id="MBT9317067.1"/>
    </source>
</evidence>
<evidence type="ECO:0000313" key="2">
    <source>
        <dbReference type="Proteomes" id="UP000717364"/>
    </source>
</evidence>
<dbReference type="AlphaFoldDB" id="A0A947GL63"/>
<protein>
    <submittedName>
        <fullName evidence="1">Uncharacterized protein</fullName>
    </submittedName>
</protein>
<dbReference type="EMBL" id="JADOES010000037">
    <property type="protein sequence ID" value="MBT9317067.1"/>
    <property type="molecule type" value="Genomic_DNA"/>
</dbReference>
<keyword evidence="2" id="KW-1185">Reference proteome</keyword>
<accession>A0A947GL63</accession>
<proteinExistence type="predicted"/>
<sequence length="139" mass="15860">MLPNLGAINLQGWRQLICCLATTSMFWLLSIDVASAQSSDCSFFISPQDFNTFEGSDDRIVIGQVKERPYVVLLTHDIQDNLPAIRACIPDAFLTSSRLGRYINIASFRNYRDANELVNRIEDYLDVDVRLIHYSRLGR</sequence>
<dbReference type="Proteomes" id="UP000717364">
    <property type="component" value="Unassembled WGS sequence"/>
</dbReference>